<evidence type="ECO:0000313" key="2">
    <source>
        <dbReference type="EMBL" id="GAG27465.1"/>
    </source>
</evidence>
<feature type="region of interest" description="Disordered" evidence="1">
    <location>
        <begin position="113"/>
        <end position="154"/>
    </location>
</feature>
<proteinExistence type="predicted"/>
<dbReference type="SUPFAM" id="SSF56281">
    <property type="entry name" value="Metallo-hydrolase/oxidoreductase"/>
    <property type="match status" value="1"/>
</dbReference>
<comment type="caution">
    <text evidence="2">The sequence shown here is derived from an EMBL/GenBank/DDBJ whole genome shotgun (WGS) entry which is preliminary data.</text>
</comment>
<evidence type="ECO:0000256" key="1">
    <source>
        <dbReference type="SAM" id="MobiDB-lite"/>
    </source>
</evidence>
<dbReference type="AlphaFoldDB" id="X0WA19"/>
<feature type="non-terminal residue" evidence="2">
    <location>
        <position position="1"/>
    </location>
</feature>
<dbReference type="InterPro" id="IPR036866">
    <property type="entry name" value="RibonucZ/Hydroxyglut_hydro"/>
</dbReference>
<reference evidence="2" key="1">
    <citation type="journal article" date="2014" name="Front. Microbiol.">
        <title>High frequency of phylogenetically diverse reductive dehalogenase-homologous genes in deep subseafloor sedimentary metagenomes.</title>
        <authorList>
            <person name="Kawai M."/>
            <person name="Futagami T."/>
            <person name="Toyoda A."/>
            <person name="Takaki Y."/>
            <person name="Nishi S."/>
            <person name="Hori S."/>
            <person name="Arai W."/>
            <person name="Tsubouchi T."/>
            <person name="Morono Y."/>
            <person name="Uchiyama I."/>
            <person name="Ito T."/>
            <person name="Fujiyama A."/>
            <person name="Inagaki F."/>
            <person name="Takami H."/>
        </authorList>
    </citation>
    <scope>NUCLEOTIDE SEQUENCE</scope>
    <source>
        <strain evidence="2">Expedition CK06-06</strain>
    </source>
</reference>
<protein>
    <submittedName>
        <fullName evidence="2">Uncharacterized protein</fullName>
    </submittedName>
</protein>
<dbReference type="EMBL" id="BARS01032343">
    <property type="protein sequence ID" value="GAG27465.1"/>
    <property type="molecule type" value="Genomic_DNA"/>
</dbReference>
<sequence>GDTSPNKWFVEYAKDADFVIHEAFASPRFFVEDYGQPPQLAWRACCAFHTSGPSFGKIMSEIQPGHAVAYHSMEESFPELRSGIRSTYDGNLSIATDMMVWNITKDGVRERMAVSPDRASGVPGPTRQPPPERGLPDPMSDFIKGGEWGPGFNAQNEMLDAFSETYGLQEQDWRPSRPWYKPAE</sequence>
<name>X0WA19_9ZZZZ</name>
<accession>X0WA19</accession>
<gene>
    <name evidence="2" type="ORF">S01H1_50206</name>
</gene>
<organism evidence="2">
    <name type="scientific">marine sediment metagenome</name>
    <dbReference type="NCBI Taxonomy" id="412755"/>
    <lineage>
        <taxon>unclassified sequences</taxon>
        <taxon>metagenomes</taxon>
        <taxon>ecological metagenomes</taxon>
    </lineage>
</organism>
<dbReference type="Gene3D" id="3.60.15.10">
    <property type="entry name" value="Ribonuclease Z/Hydroxyacylglutathione hydrolase-like"/>
    <property type="match status" value="1"/>
</dbReference>